<protein>
    <submittedName>
        <fullName evidence="2">Uncharacterized protein</fullName>
    </submittedName>
</protein>
<proteinExistence type="predicted"/>
<sequence>MFLRRVNRSATVPAVLGALLLPALLVALPAAASGGRPLAEPTHVTLVRDTGMPTTSDPARTIGAADAWARPTAGSTTELSVSVMLSGVPTPDHAADLRIALGQLSEDGCAVVEEWVVRTDDATYADPAAPAGLVVTHAVAAGAASGSLCLVVSVTDPTDPAATALDRWTGAVERVVPLRAAPGQARIVDVGHTRLVPRTWSWVEVIVRVRFHGVTSIRLGGHGKDLRVQPVTVTGDFGKRERVLITLPVRLRAGEARTLRLDTAVAGVAQPLVDRERVRIRPR</sequence>
<feature type="chain" id="PRO_5045102646" evidence="1">
    <location>
        <begin position="33"/>
        <end position="283"/>
    </location>
</feature>
<dbReference type="RefSeq" id="WP_378590448.1">
    <property type="nucleotide sequence ID" value="NZ_JBHSKD010000011.1"/>
</dbReference>
<evidence type="ECO:0000256" key="1">
    <source>
        <dbReference type="SAM" id="SignalP"/>
    </source>
</evidence>
<dbReference type="Proteomes" id="UP001596087">
    <property type="component" value="Unassembled WGS sequence"/>
</dbReference>
<dbReference type="EMBL" id="JBHSKD010000011">
    <property type="protein sequence ID" value="MFC5177429.1"/>
    <property type="molecule type" value="Genomic_DNA"/>
</dbReference>
<evidence type="ECO:0000313" key="2">
    <source>
        <dbReference type="EMBL" id="MFC5177429.1"/>
    </source>
</evidence>
<gene>
    <name evidence="2" type="ORF">ACFPGP_12150</name>
</gene>
<reference evidence="3" key="1">
    <citation type="journal article" date="2019" name="Int. J. Syst. Evol. Microbiol.">
        <title>The Global Catalogue of Microorganisms (GCM) 10K type strain sequencing project: providing services to taxonomists for standard genome sequencing and annotation.</title>
        <authorList>
            <consortium name="The Broad Institute Genomics Platform"/>
            <consortium name="The Broad Institute Genome Sequencing Center for Infectious Disease"/>
            <person name="Wu L."/>
            <person name="Ma J."/>
        </authorList>
    </citation>
    <scope>NUCLEOTIDE SEQUENCE [LARGE SCALE GENOMIC DNA]</scope>
    <source>
        <strain evidence="3">DFY41</strain>
    </source>
</reference>
<keyword evidence="1" id="KW-0732">Signal</keyword>
<accession>A0ABW0BJB9</accession>
<feature type="signal peptide" evidence="1">
    <location>
        <begin position="1"/>
        <end position="32"/>
    </location>
</feature>
<organism evidence="2 3">
    <name type="scientific">Nocardioides taihuensis</name>
    <dbReference type="NCBI Taxonomy" id="1835606"/>
    <lineage>
        <taxon>Bacteria</taxon>
        <taxon>Bacillati</taxon>
        <taxon>Actinomycetota</taxon>
        <taxon>Actinomycetes</taxon>
        <taxon>Propionibacteriales</taxon>
        <taxon>Nocardioidaceae</taxon>
        <taxon>Nocardioides</taxon>
    </lineage>
</organism>
<comment type="caution">
    <text evidence="2">The sequence shown here is derived from an EMBL/GenBank/DDBJ whole genome shotgun (WGS) entry which is preliminary data.</text>
</comment>
<evidence type="ECO:0000313" key="3">
    <source>
        <dbReference type="Proteomes" id="UP001596087"/>
    </source>
</evidence>
<name>A0ABW0BJB9_9ACTN</name>
<keyword evidence="3" id="KW-1185">Reference proteome</keyword>